<dbReference type="InterPro" id="IPR004101">
    <property type="entry name" value="Mur_ligase_C"/>
</dbReference>
<dbReference type="FunFam" id="3.40.1190.10:FF:000004">
    <property type="entry name" value="Dihydrofolate synthase/folylpolyglutamate synthase"/>
    <property type="match status" value="1"/>
</dbReference>
<evidence type="ECO:0000256" key="13">
    <source>
        <dbReference type="ARBA" id="ARBA00022842"/>
    </source>
</evidence>
<evidence type="ECO:0000256" key="11">
    <source>
        <dbReference type="ARBA" id="ARBA00022741"/>
    </source>
</evidence>
<evidence type="ECO:0000256" key="10">
    <source>
        <dbReference type="ARBA" id="ARBA00022723"/>
    </source>
</evidence>
<name>A0A1V4I8R7_9FIRM</name>
<comment type="similarity">
    <text evidence="4 18">Belongs to the folylpolyglutamate synthase family.</text>
</comment>
<evidence type="ECO:0000313" key="22">
    <source>
        <dbReference type="Proteomes" id="UP000190140"/>
    </source>
</evidence>
<dbReference type="OrthoDB" id="9809356at2"/>
<dbReference type="GO" id="GO:0046656">
    <property type="term" value="P:folic acid biosynthetic process"/>
    <property type="evidence" value="ECO:0007669"/>
    <property type="project" value="UniProtKB-KW"/>
</dbReference>
<comment type="pathway">
    <text evidence="2">Cofactor biosynthesis; tetrahydrofolate biosynthesis; 7,8-dihydrofolate from 2-amino-4-hydroxy-6-hydroxymethyl-7,8-dihydropteridine diphosphate and 4-aminobenzoate: step 2/2.</text>
</comment>
<dbReference type="PROSITE" id="PS01012">
    <property type="entry name" value="FOLYLPOLYGLU_SYNT_2"/>
    <property type="match status" value="1"/>
</dbReference>
<feature type="domain" description="Mur ligase C-terminal" evidence="19">
    <location>
        <begin position="298"/>
        <end position="417"/>
    </location>
</feature>
<dbReference type="InterPro" id="IPR018109">
    <property type="entry name" value="Folylpolyglutamate_synth_CS"/>
</dbReference>
<keyword evidence="12 18" id="KW-0067">ATP-binding</keyword>
<dbReference type="SUPFAM" id="SSF53623">
    <property type="entry name" value="MurD-like peptide ligases, catalytic domain"/>
    <property type="match status" value="1"/>
</dbReference>
<keyword evidence="14" id="KW-0289">Folate biosynthesis</keyword>
<dbReference type="PANTHER" id="PTHR11136:SF0">
    <property type="entry name" value="DIHYDROFOLATE SYNTHETASE-RELATED"/>
    <property type="match status" value="1"/>
</dbReference>
<evidence type="ECO:0000259" key="20">
    <source>
        <dbReference type="Pfam" id="PF08245"/>
    </source>
</evidence>
<dbReference type="Pfam" id="PF08245">
    <property type="entry name" value="Mur_ligase_M"/>
    <property type="match status" value="1"/>
</dbReference>
<keyword evidence="22" id="KW-1185">Reference proteome</keyword>
<evidence type="ECO:0000256" key="5">
    <source>
        <dbReference type="ARBA" id="ARBA00011245"/>
    </source>
</evidence>
<keyword evidence="13" id="KW-0460">Magnesium</keyword>
<evidence type="ECO:0000256" key="9">
    <source>
        <dbReference type="ARBA" id="ARBA00022598"/>
    </source>
</evidence>
<evidence type="ECO:0000256" key="4">
    <source>
        <dbReference type="ARBA" id="ARBA00008276"/>
    </source>
</evidence>
<dbReference type="GO" id="GO:0005737">
    <property type="term" value="C:cytoplasm"/>
    <property type="evidence" value="ECO:0007669"/>
    <property type="project" value="TreeGrafter"/>
</dbReference>
<evidence type="ECO:0000256" key="3">
    <source>
        <dbReference type="ARBA" id="ARBA00005150"/>
    </source>
</evidence>
<comment type="subunit">
    <text evidence="5">Monomer.</text>
</comment>
<dbReference type="Pfam" id="PF02875">
    <property type="entry name" value="Mur_ligase_C"/>
    <property type="match status" value="1"/>
</dbReference>
<dbReference type="InterPro" id="IPR036615">
    <property type="entry name" value="Mur_ligase_C_dom_sf"/>
</dbReference>
<accession>A0A1V4I8R7</accession>
<dbReference type="STRING" id="29349.CLOTH_07950"/>
<comment type="catalytic activity">
    <reaction evidence="17">
        <text>7,8-dihydropteroate + L-glutamate + ATP = 7,8-dihydrofolate + ADP + phosphate + H(+)</text>
        <dbReference type="Rhea" id="RHEA:23584"/>
        <dbReference type="ChEBI" id="CHEBI:15378"/>
        <dbReference type="ChEBI" id="CHEBI:17839"/>
        <dbReference type="ChEBI" id="CHEBI:29985"/>
        <dbReference type="ChEBI" id="CHEBI:30616"/>
        <dbReference type="ChEBI" id="CHEBI:43474"/>
        <dbReference type="ChEBI" id="CHEBI:57451"/>
        <dbReference type="ChEBI" id="CHEBI:456216"/>
        <dbReference type="EC" id="6.3.2.12"/>
    </reaction>
</comment>
<dbReference type="Gene3D" id="3.40.1190.10">
    <property type="entry name" value="Mur-like, catalytic domain"/>
    <property type="match status" value="1"/>
</dbReference>
<evidence type="ECO:0000256" key="6">
    <source>
        <dbReference type="ARBA" id="ARBA00013023"/>
    </source>
</evidence>
<dbReference type="AlphaFoldDB" id="A0A1V4I8R7"/>
<keyword evidence="11 18" id="KW-0547">Nucleotide-binding</keyword>
<dbReference type="SUPFAM" id="SSF53244">
    <property type="entry name" value="MurD-like peptide ligases, peptide-binding domain"/>
    <property type="match status" value="1"/>
</dbReference>
<dbReference type="GO" id="GO:0005524">
    <property type="term" value="F:ATP binding"/>
    <property type="evidence" value="ECO:0007669"/>
    <property type="project" value="UniProtKB-KW"/>
</dbReference>
<evidence type="ECO:0000256" key="7">
    <source>
        <dbReference type="ARBA" id="ARBA00013025"/>
    </source>
</evidence>
<evidence type="ECO:0000256" key="14">
    <source>
        <dbReference type="ARBA" id="ARBA00022909"/>
    </source>
</evidence>
<evidence type="ECO:0000256" key="16">
    <source>
        <dbReference type="ARBA" id="ARBA00047493"/>
    </source>
</evidence>
<dbReference type="PIRSF" id="PIRSF001563">
    <property type="entry name" value="Folylpolyglu_synth"/>
    <property type="match status" value="1"/>
</dbReference>
<gene>
    <name evidence="21" type="primary">fgs</name>
    <name evidence="21" type="ORF">CLOTH_07950</name>
</gene>
<dbReference type="PROSITE" id="PS01011">
    <property type="entry name" value="FOLYLPOLYGLU_SYNT_1"/>
    <property type="match status" value="1"/>
</dbReference>
<dbReference type="InterPro" id="IPR013221">
    <property type="entry name" value="Mur_ligase_cen"/>
</dbReference>
<proteinExistence type="inferred from homology"/>
<protein>
    <recommendedName>
        <fullName evidence="8">Dihydrofolate synthase/folylpolyglutamate synthase</fullName>
        <ecNumber evidence="6">6.3.2.12</ecNumber>
        <ecNumber evidence="7">6.3.2.17</ecNumber>
    </recommendedName>
    <alternativeName>
        <fullName evidence="15">Tetrahydrofolylpolyglutamate synthase</fullName>
    </alternativeName>
</protein>
<dbReference type="RefSeq" id="WP_079411443.1">
    <property type="nucleotide sequence ID" value="NZ_MZGW01000002.1"/>
</dbReference>
<dbReference type="PANTHER" id="PTHR11136">
    <property type="entry name" value="FOLYLPOLYGLUTAMATE SYNTHASE-RELATED"/>
    <property type="match status" value="1"/>
</dbReference>
<evidence type="ECO:0000259" key="19">
    <source>
        <dbReference type="Pfam" id="PF02875"/>
    </source>
</evidence>
<feature type="domain" description="Mur ligase central" evidence="20">
    <location>
        <begin position="44"/>
        <end position="270"/>
    </location>
</feature>
<dbReference type="GO" id="GO:0004326">
    <property type="term" value="F:tetrahydrofolylpolyglutamate synthase activity"/>
    <property type="evidence" value="ECO:0007669"/>
    <property type="project" value="UniProtKB-EC"/>
</dbReference>
<evidence type="ECO:0000256" key="18">
    <source>
        <dbReference type="PIRNR" id="PIRNR001563"/>
    </source>
</evidence>
<comment type="cofactor">
    <cofactor evidence="1">
        <name>Mg(2+)</name>
        <dbReference type="ChEBI" id="CHEBI:18420"/>
    </cofactor>
</comment>
<dbReference type="Proteomes" id="UP000190140">
    <property type="component" value="Unassembled WGS sequence"/>
</dbReference>
<evidence type="ECO:0000256" key="12">
    <source>
        <dbReference type="ARBA" id="ARBA00022840"/>
    </source>
</evidence>
<dbReference type="InterPro" id="IPR001645">
    <property type="entry name" value="Folylpolyglutamate_synth"/>
</dbReference>
<evidence type="ECO:0000256" key="2">
    <source>
        <dbReference type="ARBA" id="ARBA00004799"/>
    </source>
</evidence>
<evidence type="ECO:0000256" key="8">
    <source>
        <dbReference type="ARBA" id="ARBA00019357"/>
    </source>
</evidence>
<reference evidence="21 22" key="1">
    <citation type="submission" date="2017-03" db="EMBL/GenBank/DDBJ databases">
        <title>Genome sequence of Clostridium thermoalcaliphilum DSM 7309.</title>
        <authorList>
            <person name="Poehlein A."/>
            <person name="Daniel R."/>
        </authorList>
    </citation>
    <scope>NUCLEOTIDE SEQUENCE [LARGE SCALE GENOMIC DNA]</scope>
    <source>
        <strain evidence="21 22">DSM 7309</strain>
    </source>
</reference>
<evidence type="ECO:0000256" key="1">
    <source>
        <dbReference type="ARBA" id="ARBA00001946"/>
    </source>
</evidence>
<dbReference type="NCBIfam" id="TIGR01499">
    <property type="entry name" value="folC"/>
    <property type="match status" value="1"/>
</dbReference>
<keyword evidence="10" id="KW-0479">Metal-binding</keyword>
<dbReference type="GO" id="GO:0046872">
    <property type="term" value="F:metal ion binding"/>
    <property type="evidence" value="ECO:0007669"/>
    <property type="project" value="UniProtKB-KW"/>
</dbReference>
<comment type="pathway">
    <text evidence="3">Cofactor biosynthesis; tetrahydrofolylpolyglutamate biosynthesis.</text>
</comment>
<organism evidence="21 22">
    <name type="scientific">Alkalithermobacter paradoxus</name>
    <dbReference type="NCBI Taxonomy" id="29349"/>
    <lineage>
        <taxon>Bacteria</taxon>
        <taxon>Bacillati</taxon>
        <taxon>Bacillota</taxon>
        <taxon>Clostridia</taxon>
        <taxon>Peptostreptococcales</taxon>
        <taxon>Tepidibacteraceae</taxon>
        <taxon>Alkalithermobacter</taxon>
    </lineage>
</organism>
<dbReference type="InterPro" id="IPR036565">
    <property type="entry name" value="Mur-like_cat_sf"/>
</dbReference>
<comment type="caution">
    <text evidence="21">The sequence shown here is derived from an EMBL/GenBank/DDBJ whole genome shotgun (WGS) entry which is preliminary data.</text>
</comment>
<dbReference type="Gene3D" id="3.90.190.20">
    <property type="entry name" value="Mur ligase, C-terminal domain"/>
    <property type="match status" value="1"/>
</dbReference>
<comment type="catalytic activity">
    <reaction evidence="16">
        <text>(6S)-5,6,7,8-tetrahydrofolyl-(gamma-L-Glu)(n) + L-glutamate + ATP = (6S)-5,6,7,8-tetrahydrofolyl-(gamma-L-Glu)(n+1) + ADP + phosphate + H(+)</text>
        <dbReference type="Rhea" id="RHEA:10580"/>
        <dbReference type="Rhea" id="RHEA-COMP:14738"/>
        <dbReference type="Rhea" id="RHEA-COMP:14740"/>
        <dbReference type="ChEBI" id="CHEBI:15378"/>
        <dbReference type="ChEBI" id="CHEBI:29985"/>
        <dbReference type="ChEBI" id="CHEBI:30616"/>
        <dbReference type="ChEBI" id="CHEBI:43474"/>
        <dbReference type="ChEBI" id="CHEBI:141005"/>
        <dbReference type="ChEBI" id="CHEBI:456216"/>
        <dbReference type="EC" id="6.3.2.17"/>
    </reaction>
</comment>
<keyword evidence="9 18" id="KW-0436">Ligase</keyword>
<evidence type="ECO:0000256" key="17">
    <source>
        <dbReference type="ARBA" id="ARBA00049161"/>
    </source>
</evidence>
<sequence length="439" mass="49319">MKYAQALDYIYGASRFGIKLGLNNISKLLELLGNPHEELKIIHVAGTNGKGSTSSFITSILKNAGYNVGLFTSPHLEVFTERIRINGHNIDEEDLARITAIIKEKAEYMVQNGYNHPTQFEIITAIAFYYYKEKNVDFVVLEVGMGGRYDSTNVVKDPLLCVITPVSLDHKDELGDTIEKIAYHKAGIIKKGSDVVVYPQEAVTHEIIYKEADEKNACVYIADIDNREVIESSIEGQKFNFKLDNEIYENVEISLLGDHQINNAIVATTAINVLRKKHNINISKENIYKGLKETKWAGRIEILTKNPTLIIDGAHNEDGANSLARAMDKYFKNKDVTFVLGMLKDKDADGVIEILMPRTKKIITTKPNSDRSLTAQELKEKINKIGRDSIAIDDISKAIEYAVDTSKEDEVVIFAGSLYMIGEVRSIIRNKYKNKKLPL</sequence>
<evidence type="ECO:0000313" key="21">
    <source>
        <dbReference type="EMBL" id="OPJ56391.1"/>
    </source>
</evidence>
<dbReference type="EC" id="6.3.2.17" evidence="7"/>
<dbReference type="EMBL" id="MZGW01000002">
    <property type="protein sequence ID" value="OPJ56391.1"/>
    <property type="molecule type" value="Genomic_DNA"/>
</dbReference>
<evidence type="ECO:0000256" key="15">
    <source>
        <dbReference type="ARBA" id="ARBA00030592"/>
    </source>
</evidence>
<dbReference type="EC" id="6.3.2.12" evidence="6"/>
<dbReference type="GO" id="GO:0008841">
    <property type="term" value="F:dihydrofolate synthase activity"/>
    <property type="evidence" value="ECO:0007669"/>
    <property type="project" value="UniProtKB-EC"/>
</dbReference>